<keyword evidence="1" id="KW-0472">Membrane</keyword>
<feature type="transmembrane region" description="Helical" evidence="1">
    <location>
        <begin position="27"/>
        <end position="47"/>
    </location>
</feature>
<dbReference type="Proteomes" id="UP001331761">
    <property type="component" value="Unassembled WGS sequence"/>
</dbReference>
<evidence type="ECO:0000313" key="2">
    <source>
        <dbReference type="EMBL" id="KAK5974496.1"/>
    </source>
</evidence>
<accession>A0AAN8F7R0</accession>
<keyword evidence="1" id="KW-0812">Transmembrane</keyword>
<protein>
    <submittedName>
        <fullName evidence="2">Uncharacterized protein</fullName>
    </submittedName>
</protein>
<sequence>MEIRGQQPQASIEQYCIEHGVMIATTWYYRLSLLVSLAISATAAFYMTYFLHRHSKHSPFFHSNLKVLFFALSISCLSYDLVNVVMKAFMRDIFQQMRAYDKI</sequence>
<keyword evidence="3" id="KW-1185">Reference proteome</keyword>
<evidence type="ECO:0000256" key="1">
    <source>
        <dbReference type="SAM" id="Phobius"/>
    </source>
</evidence>
<dbReference type="EMBL" id="WIXE01014159">
    <property type="protein sequence ID" value="KAK5974496.1"/>
    <property type="molecule type" value="Genomic_DNA"/>
</dbReference>
<reference evidence="2 3" key="1">
    <citation type="submission" date="2019-10" db="EMBL/GenBank/DDBJ databases">
        <title>Assembly and Annotation for the nematode Trichostrongylus colubriformis.</title>
        <authorList>
            <person name="Martin J."/>
        </authorList>
    </citation>
    <scope>NUCLEOTIDE SEQUENCE [LARGE SCALE GENOMIC DNA]</scope>
    <source>
        <strain evidence="2">G859</strain>
        <tissue evidence="2">Whole worm</tissue>
    </source>
</reference>
<feature type="transmembrane region" description="Helical" evidence="1">
    <location>
        <begin position="67"/>
        <end position="89"/>
    </location>
</feature>
<dbReference type="AlphaFoldDB" id="A0AAN8F7R0"/>
<comment type="caution">
    <text evidence="2">The sequence shown here is derived from an EMBL/GenBank/DDBJ whole genome shotgun (WGS) entry which is preliminary data.</text>
</comment>
<evidence type="ECO:0000313" key="3">
    <source>
        <dbReference type="Proteomes" id="UP001331761"/>
    </source>
</evidence>
<keyword evidence="1" id="KW-1133">Transmembrane helix</keyword>
<gene>
    <name evidence="2" type="ORF">GCK32_006794</name>
</gene>
<name>A0AAN8F7R0_TRICO</name>
<organism evidence="2 3">
    <name type="scientific">Trichostrongylus colubriformis</name>
    <name type="common">Black scour worm</name>
    <dbReference type="NCBI Taxonomy" id="6319"/>
    <lineage>
        <taxon>Eukaryota</taxon>
        <taxon>Metazoa</taxon>
        <taxon>Ecdysozoa</taxon>
        <taxon>Nematoda</taxon>
        <taxon>Chromadorea</taxon>
        <taxon>Rhabditida</taxon>
        <taxon>Rhabditina</taxon>
        <taxon>Rhabditomorpha</taxon>
        <taxon>Strongyloidea</taxon>
        <taxon>Trichostrongylidae</taxon>
        <taxon>Trichostrongylus</taxon>
    </lineage>
</organism>
<proteinExistence type="predicted"/>